<keyword evidence="1" id="KW-0472">Membrane</keyword>
<keyword evidence="1" id="KW-0812">Transmembrane</keyword>
<proteinExistence type="predicted"/>
<protein>
    <submittedName>
        <fullName evidence="2">Uncharacterized protein</fullName>
    </submittedName>
</protein>
<organism evidence="2">
    <name type="scientific">Pseudomonas aeruginosa</name>
    <dbReference type="NCBI Taxonomy" id="287"/>
    <lineage>
        <taxon>Bacteria</taxon>
        <taxon>Pseudomonadati</taxon>
        <taxon>Pseudomonadota</taxon>
        <taxon>Gammaproteobacteria</taxon>
        <taxon>Pseudomonadales</taxon>
        <taxon>Pseudomonadaceae</taxon>
        <taxon>Pseudomonas</taxon>
    </lineage>
</organism>
<feature type="transmembrane region" description="Helical" evidence="1">
    <location>
        <begin position="41"/>
        <end position="63"/>
    </location>
</feature>
<feature type="transmembrane region" description="Helical" evidence="1">
    <location>
        <begin position="103"/>
        <end position="124"/>
    </location>
</feature>
<dbReference type="AlphaFoldDB" id="A0A1V0M6U4"/>
<geneLocation type="plasmid" evidence="2">
    <name>pJB37</name>
</geneLocation>
<keyword evidence="1" id="KW-1133">Transmembrane helix</keyword>
<dbReference type="EMBL" id="KY494864">
    <property type="protein sequence ID" value="ARD70616.1"/>
    <property type="molecule type" value="Genomic_DNA"/>
</dbReference>
<feature type="transmembrane region" description="Helical" evidence="1">
    <location>
        <begin position="75"/>
        <end position="96"/>
    </location>
</feature>
<evidence type="ECO:0000313" key="2">
    <source>
        <dbReference type="EMBL" id="ARD70616.1"/>
    </source>
</evidence>
<keyword evidence="2" id="KW-0614">Plasmid</keyword>
<sequence>MFSAERGCYPCRESQEERAMQTTVKSAAEIEVGPFRYTERAFLATLLCLAIGALALASMLGSHPTSDATLGTRMLSVQMIAAYLIVPITSVGGFLCHRAGSKALAGMLPLIGAGFLAGALGASLI</sequence>
<name>A0A1V0M6U4_PSEAI</name>
<evidence type="ECO:0000256" key="1">
    <source>
        <dbReference type="SAM" id="Phobius"/>
    </source>
</evidence>
<reference evidence="2" key="1">
    <citation type="submission" date="2017-01" db="EMBL/GenBank/DDBJ databases">
        <title>Complete nucleotide sequence of an IncP-2 blaVIM-2-harboring megaplasmid from Pseudomonas aeruginosa.</title>
        <authorList>
            <person name="Botelho J."/>
            <person name="Grosso F."/>
            <person name="Mabrouk A."/>
            <person name="Peixe L."/>
        </authorList>
    </citation>
    <scope>NUCLEOTIDE SEQUENCE</scope>
    <source>
        <strain evidence="2">FFUP_PS_37</strain>
        <plasmid evidence="2">pJB37</plasmid>
    </source>
</reference>
<accession>A0A1V0M6U4</accession>